<dbReference type="EMBL" id="CP158367">
    <property type="protein sequence ID" value="XBX76138.1"/>
    <property type="molecule type" value="Genomic_DNA"/>
</dbReference>
<feature type="transmembrane region" description="Helical" evidence="7">
    <location>
        <begin position="229"/>
        <end position="251"/>
    </location>
</feature>
<proteinExistence type="inferred from homology"/>
<keyword evidence="5 7" id="KW-1133">Transmembrane helix</keyword>
<organism evidence="8">
    <name type="scientific">Proteinivorax tanatarense</name>
    <dbReference type="NCBI Taxonomy" id="1260629"/>
    <lineage>
        <taxon>Bacteria</taxon>
        <taxon>Bacillati</taxon>
        <taxon>Bacillota</taxon>
        <taxon>Clostridia</taxon>
        <taxon>Eubacteriales</taxon>
        <taxon>Proteinivoracaceae</taxon>
        <taxon>Proteinivorax</taxon>
    </lineage>
</organism>
<feature type="transmembrane region" description="Helical" evidence="7">
    <location>
        <begin position="12"/>
        <end position="31"/>
    </location>
</feature>
<feature type="transmembrane region" description="Helical" evidence="7">
    <location>
        <begin position="307"/>
        <end position="328"/>
    </location>
</feature>
<evidence type="ECO:0000313" key="8">
    <source>
        <dbReference type="EMBL" id="XBX76138.1"/>
    </source>
</evidence>
<protein>
    <submittedName>
        <fullName evidence="8">Solute carrier family 23 protein</fullName>
    </submittedName>
</protein>
<dbReference type="GO" id="GO:0005886">
    <property type="term" value="C:plasma membrane"/>
    <property type="evidence" value="ECO:0007669"/>
    <property type="project" value="UniProtKB-ARBA"/>
</dbReference>
<dbReference type="PROSITE" id="PS01116">
    <property type="entry name" value="XANTH_URACIL_PERMASE"/>
    <property type="match status" value="1"/>
</dbReference>
<dbReference type="RefSeq" id="WP_350344872.1">
    <property type="nucleotide sequence ID" value="NZ_CP158367.1"/>
</dbReference>
<evidence type="ECO:0000256" key="2">
    <source>
        <dbReference type="ARBA" id="ARBA00008821"/>
    </source>
</evidence>
<evidence type="ECO:0000256" key="4">
    <source>
        <dbReference type="ARBA" id="ARBA00022692"/>
    </source>
</evidence>
<sequence length="408" mass="43090">MKNHNLSAWQMLPLSIQHIFAMFGATILVPALTGLDMGVALFTSALGTLLFHFITKGQVPAYLGSSFAFIYPIQQLSSAYSPAVALGGTAVAGVMYLAVSTLIKIIGTDFLKKILPPVVVGPVIMTIGLSLAPVAKDMATSHTPTAVFTLLIAIMLTSFGKGFLKVIPLLLAIIGGYLFAIGYQWLAPIELFGVTLLSSTNIIDFSAVASSSWVPTLPNFTTPKFEFSAMIYMIPFVLVTLVEHLGDILAIGKTIDKDLVKEPGLPRTLAGDGVATLFASFLGGPPNTTYGENIGVLAITKVKDPKVIQVAAMIVIFLSVNPKFVALLGTIPEAVMGGIVILLFGMIASVGIRTLVENKVDLANTRNLVIVSTILILGISGISVWNFEGMGLAALVGIALNVLLPDFN</sequence>
<dbReference type="InterPro" id="IPR006043">
    <property type="entry name" value="NCS2"/>
</dbReference>
<dbReference type="PANTHER" id="PTHR11119">
    <property type="entry name" value="XANTHINE-URACIL / VITAMIN C PERMEASE FAMILY MEMBER"/>
    <property type="match status" value="1"/>
</dbReference>
<keyword evidence="3" id="KW-0813">Transport</keyword>
<dbReference type="NCBIfam" id="TIGR00801">
    <property type="entry name" value="ncs2"/>
    <property type="match status" value="1"/>
</dbReference>
<evidence type="ECO:0000256" key="3">
    <source>
        <dbReference type="ARBA" id="ARBA00022448"/>
    </source>
</evidence>
<dbReference type="GO" id="GO:0015205">
    <property type="term" value="F:nucleobase transmembrane transporter activity"/>
    <property type="evidence" value="ECO:0007669"/>
    <property type="project" value="UniProtKB-ARBA"/>
</dbReference>
<reference evidence="8" key="1">
    <citation type="journal article" date="2013" name="Extremophiles">
        <title>Proteinivorax tanatarense gen. nov., sp. nov., an anaerobic, haloalkaliphilic, proteolytic bacterium isolated from a decaying algal bloom, and proposal of Proteinivoraceae fam. nov.</title>
        <authorList>
            <person name="Kevbrin V."/>
            <person name="Boltyanskaya Y."/>
            <person name="Zhilina T."/>
            <person name="Kolganova T."/>
            <person name="Lavrentjeva E."/>
            <person name="Kuznetsov B."/>
        </authorList>
    </citation>
    <scope>NUCLEOTIDE SEQUENCE</scope>
    <source>
        <strain evidence="8">Z-910T</strain>
    </source>
</reference>
<keyword evidence="6 7" id="KW-0472">Membrane</keyword>
<dbReference type="AlphaFoldDB" id="A0AAU7VQN5"/>
<feature type="transmembrane region" description="Helical" evidence="7">
    <location>
        <begin position="368"/>
        <end position="385"/>
    </location>
</feature>
<feature type="transmembrane region" description="Helical" evidence="7">
    <location>
        <begin position="141"/>
        <end position="159"/>
    </location>
</feature>
<feature type="transmembrane region" description="Helical" evidence="7">
    <location>
        <begin position="83"/>
        <end position="103"/>
    </location>
</feature>
<comment type="similarity">
    <text evidence="2">Belongs to the nucleobase:cation symporter-2 (NCS2) (TC 2.A.40) family.</text>
</comment>
<feature type="transmembrane region" description="Helical" evidence="7">
    <location>
        <begin position="334"/>
        <end position="356"/>
    </location>
</feature>
<accession>A0AAU7VQN5</accession>
<feature type="transmembrane region" description="Helical" evidence="7">
    <location>
        <begin position="166"/>
        <end position="186"/>
    </location>
</feature>
<feature type="transmembrane region" description="Helical" evidence="7">
    <location>
        <begin position="115"/>
        <end position="135"/>
    </location>
</feature>
<reference evidence="8" key="2">
    <citation type="submission" date="2024-06" db="EMBL/GenBank/DDBJ databases">
        <authorList>
            <person name="Petrova K.O."/>
            <person name="Toshchakov S.V."/>
            <person name="Boltjanskaja Y.V."/>
            <person name="Kevbrin V."/>
        </authorList>
    </citation>
    <scope>NUCLEOTIDE SEQUENCE</scope>
    <source>
        <strain evidence="8">Z-910T</strain>
    </source>
</reference>
<evidence type="ECO:0000256" key="6">
    <source>
        <dbReference type="ARBA" id="ARBA00023136"/>
    </source>
</evidence>
<keyword evidence="4 7" id="KW-0812">Transmembrane</keyword>
<evidence type="ECO:0000256" key="7">
    <source>
        <dbReference type="SAM" id="Phobius"/>
    </source>
</evidence>
<dbReference type="InterPro" id="IPR006042">
    <property type="entry name" value="Xan_ur_permease"/>
</dbReference>
<name>A0AAU7VQN5_9FIRM</name>
<evidence type="ECO:0000256" key="1">
    <source>
        <dbReference type="ARBA" id="ARBA00004141"/>
    </source>
</evidence>
<dbReference type="Pfam" id="PF00860">
    <property type="entry name" value="Xan_ur_permease"/>
    <property type="match status" value="1"/>
</dbReference>
<gene>
    <name evidence="8" type="ORF">PRVXT_001314</name>
</gene>
<comment type="subcellular location">
    <subcellularLocation>
        <location evidence="1">Membrane</location>
        <topology evidence="1">Multi-pass membrane protein</topology>
    </subcellularLocation>
</comment>
<evidence type="ECO:0000256" key="5">
    <source>
        <dbReference type="ARBA" id="ARBA00022989"/>
    </source>
</evidence>